<accession>A0A3N4GR73</accession>
<feature type="transmembrane region" description="Helical" evidence="8">
    <location>
        <begin position="279"/>
        <end position="297"/>
    </location>
</feature>
<feature type="transmembrane region" description="Helical" evidence="8">
    <location>
        <begin position="401"/>
        <end position="427"/>
    </location>
</feature>
<feature type="transmembrane region" description="Helical" evidence="8">
    <location>
        <begin position="561"/>
        <end position="582"/>
    </location>
</feature>
<feature type="transmembrane region" description="Helical" evidence="8">
    <location>
        <begin position="46"/>
        <end position="68"/>
    </location>
</feature>
<evidence type="ECO:0000256" key="7">
    <source>
        <dbReference type="ARBA" id="ARBA00023136"/>
    </source>
</evidence>
<dbReference type="GO" id="GO:0005886">
    <property type="term" value="C:plasma membrane"/>
    <property type="evidence" value="ECO:0007669"/>
    <property type="project" value="UniProtKB-SubCell"/>
</dbReference>
<comment type="subcellular location">
    <subcellularLocation>
        <location evidence="1">Cell membrane</location>
        <topology evidence="1">Multi-pass membrane protein</topology>
    </subcellularLocation>
</comment>
<dbReference type="Proteomes" id="UP000273977">
    <property type="component" value="Unassembled WGS sequence"/>
</dbReference>
<keyword evidence="7 8" id="KW-0472">Membrane</keyword>
<feature type="transmembrane region" description="Helical" evidence="8">
    <location>
        <begin position="337"/>
        <end position="360"/>
    </location>
</feature>
<protein>
    <submittedName>
        <fullName evidence="9">Polysaccharide biosynthesis protein</fullName>
    </submittedName>
</protein>
<feature type="transmembrane region" description="Helical" evidence="8">
    <location>
        <begin position="128"/>
        <end position="147"/>
    </location>
</feature>
<keyword evidence="4" id="KW-0133">Cell shape</keyword>
<dbReference type="AlphaFoldDB" id="A0A3N4GR73"/>
<evidence type="ECO:0000256" key="1">
    <source>
        <dbReference type="ARBA" id="ARBA00004651"/>
    </source>
</evidence>
<name>A0A3N4GR73_9LACT</name>
<dbReference type="InterPro" id="IPR004268">
    <property type="entry name" value="MurJ"/>
</dbReference>
<reference evidence="9 10" key="1">
    <citation type="submission" date="2018-11" db="EMBL/GenBank/DDBJ databases">
        <title>Aerococcus sp. SJQ22, whole genome shotgun sequence.</title>
        <authorList>
            <person name="Sun L."/>
            <person name="Gao X."/>
            <person name="Chen W."/>
            <person name="Huang K."/>
        </authorList>
    </citation>
    <scope>NUCLEOTIDE SEQUENCE [LARGE SCALE GENOMIC DNA]</scope>
    <source>
        <strain evidence="9 10">SJQ22</strain>
    </source>
</reference>
<dbReference type="OrthoDB" id="9775950at2"/>
<keyword evidence="3 8" id="KW-0812">Transmembrane</keyword>
<evidence type="ECO:0000256" key="3">
    <source>
        <dbReference type="ARBA" id="ARBA00022692"/>
    </source>
</evidence>
<keyword evidence="6 8" id="KW-1133">Transmembrane helix</keyword>
<dbReference type="Pfam" id="PF01943">
    <property type="entry name" value="Polysacc_synt"/>
    <property type="match status" value="1"/>
</dbReference>
<evidence type="ECO:0000313" key="10">
    <source>
        <dbReference type="Proteomes" id="UP000273977"/>
    </source>
</evidence>
<dbReference type="RefSeq" id="WP_123779255.1">
    <property type="nucleotide sequence ID" value="NZ_RKMG01000003.1"/>
</dbReference>
<dbReference type="EMBL" id="RKMG01000003">
    <property type="protein sequence ID" value="RPA63658.1"/>
    <property type="molecule type" value="Genomic_DNA"/>
</dbReference>
<organism evidence="9 10">
    <name type="scientific">Aerococcus agrisoli</name>
    <dbReference type="NCBI Taxonomy" id="2487350"/>
    <lineage>
        <taxon>Bacteria</taxon>
        <taxon>Bacillati</taxon>
        <taxon>Bacillota</taxon>
        <taxon>Bacilli</taxon>
        <taxon>Lactobacillales</taxon>
        <taxon>Aerococcaceae</taxon>
        <taxon>Aerococcus</taxon>
    </lineage>
</organism>
<evidence type="ECO:0000313" key="9">
    <source>
        <dbReference type="EMBL" id="RPA63658.1"/>
    </source>
</evidence>
<dbReference type="PIRSF" id="PIRSF038958">
    <property type="entry name" value="PG_synth_SpoVB"/>
    <property type="match status" value="1"/>
</dbReference>
<dbReference type="GO" id="GO:0008360">
    <property type="term" value="P:regulation of cell shape"/>
    <property type="evidence" value="ECO:0007669"/>
    <property type="project" value="UniProtKB-KW"/>
</dbReference>
<gene>
    <name evidence="9" type="ORF">EF384_01690</name>
</gene>
<feature type="transmembrane region" description="Helical" evidence="8">
    <location>
        <begin position="465"/>
        <end position="485"/>
    </location>
</feature>
<feature type="transmembrane region" description="Helical" evidence="8">
    <location>
        <begin position="167"/>
        <end position="187"/>
    </location>
</feature>
<feature type="transmembrane region" description="Helical" evidence="8">
    <location>
        <begin position="491"/>
        <end position="508"/>
    </location>
</feature>
<dbReference type="InterPro" id="IPR050833">
    <property type="entry name" value="Poly_Biosynth_Transport"/>
</dbReference>
<evidence type="ECO:0000256" key="2">
    <source>
        <dbReference type="ARBA" id="ARBA00022475"/>
    </source>
</evidence>
<feature type="transmembrane region" description="Helical" evidence="8">
    <location>
        <begin position="235"/>
        <end position="253"/>
    </location>
</feature>
<evidence type="ECO:0000256" key="5">
    <source>
        <dbReference type="ARBA" id="ARBA00022984"/>
    </source>
</evidence>
<feature type="transmembrane region" description="Helical" evidence="8">
    <location>
        <begin position="520"/>
        <end position="541"/>
    </location>
</feature>
<proteinExistence type="predicted"/>
<feature type="transmembrane region" description="Helical" evidence="8">
    <location>
        <begin position="208"/>
        <end position="229"/>
    </location>
</feature>
<dbReference type="PANTHER" id="PTHR30250:SF21">
    <property type="entry name" value="LIPID II FLIPPASE MURJ"/>
    <property type="match status" value="1"/>
</dbReference>
<dbReference type="Pfam" id="PF03023">
    <property type="entry name" value="MurJ"/>
    <property type="match status" value="1"/>
</dbReference>
<keyword evidence="10" id="KW-1185">Reference proteome</keyword>
<dbReference type="InterPro" id="IPR024923">
    <property type="entry name" value="PG_synth_SpoVB"/>
</dbReference>
<keyword evidence="2" id="KW-1003">Cell membrane</keyword>
<evidence type="ECO:0000256" key="6">
    <source>
        <dbReference type="ARBA" id="ARBA00022989"/>
    </source>
</evidence>
<comment type="caution">
    <text evidence="9">The sequence shown here is derived from an EMBL/GenBank/DDBJ whole genome shotgun (WGS) entry which is preliminary data.</text>
</comment>
<evidence type="ECO:0000256" key="4">
    <source>
        <dbReference type="ARBA" id="ARBA00022960"/>
    </source>
</evidence>
<evidence type="ECO:0000256" key="8">
    <source>
        <dbReference type="SAM" id="Phobius"/>
    </source>
</evidence>
<feature type="transmembrane region" description="Helical" evidence="8">
    <location>
        <begin position="433"/>
        <end position="453"/>
    </location>
</feature>
<feature type="transmembrane region" description="Helical" evidence="8">
    <location>
        <begin position="88"/>
        <end position="107"/>
    </location>
</feature>
<dbReference type="GO" id="GO:0009252">
    <property type="term" value="P:peptidoglycan biosynthetic process"/>
    <property type="evidence" value="ECO:0007669"/>
    <property type="project" value="UniProtKB-KW"/>
</dbReference>
<dbReference type="CDD" id="cd13124">
    <property type="entry name" value="MATE_SpoVB_like"/>
    <property type="match status" value="1"/>
</dbReference>
<keyword evidence="5" id="KW-0573">Peptidoglycan synthesis</keyword>
<dbReference type="PANTHER" id="PTHR30250">
    <property type="entry name" value="PST FAMILY PREDICTED COLANIC ACID TRANSPORTER"/>
    <property type="match status" value="1"/>
</dbReference>
<dbReference type="InterPro" id="IPR002797">
    <property type="entry name" value="Polysacc_synth"/>
</dbReference>
<sequence length="607" mass="67143">MGVDDPNMSRNHEIEDTVVVAADEVPAEPLPEKQSASAQEKMNTGAAWMSAASMISRILGVLYVIPWYRWMGDPQIANEANSLFNIGYNYYAIFLSITIAGVPDSIAKQMAYYNARGQYKTGRRLFRSGLILMSITGILGGVLLWTFAPQLAQSTPARNFESVVLTIRSLVPALVILPTISVIRGYFQGHQDMKPSAMSQIAEQILRVIYMLAAVYIIRIIRGGDMVLAVTHSTFAAFIGALAALATLAYFFFKYRKVYAKEEALYAVEEESDVSTVRLLIEIVSIAIPFIISGSAIELSRLIDLNTYMPIMERVSELSRDQLINEYAIFGANANKLVTVIVSLAVAIGSTSISVISATFSEEKRKIEEKIADRRHPRRSDRRANHDFPDTKALVMHNMKLFTLVMLPSAIGMAVLAEPVYAFIYSYDPMGTSLLQLSSFVAITMGLFAVLVAMMQSMSFFKEAIFGLAIGMVIKMLLQLPMLAFFGTPGAQIATAIAFIAIAAYYLWRLHVRINFSIGELFVQIRGIVLLAGAMGIATWVVNQILRRFILSPEHSLFQQILQMVIVAAVGVLVYGVGGLRFKILDILLGDKAKRLRAKLGMSKYDK</sequence>